<dbReference type="SUPFAM" id="SSF100950">
    <property type="entry name" value="NagB/RpiA/CoA transferase-like"/>
    <property type="match status" value="1"/>
</dbReference>
<dbReference type="RefSeq" id="WP_110031176.1">
    <property type="nucleotide sequence ID" value="NZ_QGTR01000002.1"/>
</dbReference>
<feature type="domain" description="Glucosamine/galactosamine-6-phosphate isomerase" evidence="8">
    <location>
        <begin position="19"/>
        <end position="229"/>
    </location>
</feature>
<dbReference type="EMBL" id="QGTR01000002">
    <property type="protein sequence ID" value="PWW01351.1"/>
    <property type="molecule type" value="Genomic_DNA"/>
</dbReference>
<reference evidence="9 10" key="1">
    <citation type="submission" date="2018-05" db="EMBL/GenBank/DDBJ databases">
        <title>Genomic Encyclopedia of Type Strains, Phase IV (KMG-IV): sequencing the most valuable type-strain genomes for metagenomic binning, comparative biology and taxonomic classification.</title>
        <authorList>
            <person name="Goeker M."/>
        </authorList>
    </citation>
    <scope>NUCLEOTIDE SEQUENCE [LARGE SCALE GENOMIC DNA]</scope>
    <source>
        <strain evidence="9 10">DSM 16791</strain>
    </source>
</reference>
<sequence length="240" mass="25075">MKATEATTAVSESHEFASRPALAEALAARVAAALAEAIRTRGAASIAVSGGSTPKAFFANLSTADIDWSKVTVTLVDERAVPPSHERSNQRLVVTQLLQNRAAAAGFVPLWSVPMDGARLVDLADAAIGRIGRPFDVVVLGMGLDGHTASFFPGGSALAEATDPAATRSVMSMEAEGAGEPRLTLTLPLLVEAPLLVLHIEGKDKLQVLTEALGPGPETALPVRAVLRHARHPVNIYWAP</sequence>
<dbReference type="Proteomes" id="UP000246352">
    <property type="component" value="Unassembled WGS sequence"/>
</dbReference>
<proteinExistence type="inferred from homology"/>
<evidence type="ECO:0000256" key="4">
    <source>
        <dbReference type="ARBA" id="ARBA00010662"/>
    </source>
</evidence>
<evidence type="ECO:0000256" key="2">
    <source>
        <dbReference type="ARBA" id="ARBA00002681"/>
    </source>
</evidence>
<comment type="caution">
    <text evidence="9">The sequence shown here is derived from an EMBL/GenBank/DDBJ whole genome shotgun (WGS) entry which is preliminary data.</text>
</comment>
<comment type="catalytic activity">
    <reaction evidence="1 7">
        <text>6-phospho-D-glucono-1,5-lactone + H2O = 6-phospho-D-gluconate + H(+)</text>
        <dbReference type="Rhea" id="RHEA:12556"/>
        <dbReference type="ChEBI" id="CHEBI:15377"/>
        <dbReference type="ChEBI" id="CHEBI:15378"/>
        <dbReference type="ChEBI" id="CHEBI:57955"/>
        <dbReference type="ChEBI" id="CHEBI:58759"/>
        <dbReference type="EC" id="3.1.1.31"/>
    </reaction>
</comment>
<dbReference type="CDD" id="cd01400">
    <property type="entry name" value="6PGL"/>
    <property type="match status" value="1"/>
</dbReference>
<evidence type="ECO:0000256" key="1">
    <source>
        <dbReference type="ARBA" id="ARBA00000832"/>
    </source>
</evidence>
<evidence type="ECO:0000256" key="6">
    <source>
        <dbReference type="ARBA" id="ARBA00020337"/>
    </source>
</evidence>
<dbReference type="Gene3D" id="3.40.50.1360">
    <property type="match status" value="1"/>
</dbReference>
<dbReference type="GO" id="GO:0006098">
    <property type="term" value="P:pentose-phosphate shunt"/>
    <property type="evidence" value="ECO:0007669"/>
    <property type="project" value="UniProtKB-UniPathway"/>
</dbReference>
<evidence type="ECO:0000259" key="8">
    <source>
        <dbReference type="Pfam" id="PF01182"/>
    </source>
</evidence>
<organism evidence="9 10">
    <name type="scientific">Hoeflea marina</name>
    <dbReference type="NCBI Taxonomy" id="274592"/>
    <lineage>
        <taxon>Bacteria</taxon>
        <taxon>Pseudomonadati</taxon>
        <taxon>Pseudomonadota</taxon>
        <taxon>Alphaproteobacteria</taxon>
        <taxon>Hyphomicrobiales</taxon>
        <taxon>Rhizobiaceae</taxon>
        <taxon>Hoeflea</taxon>
    </lineage>
</organism>
<dbReference type="AlphaFoldDB" id="A0A317PM51"/>
<dbReference type="InterPro" id="IPR037171">
    <property type="entry name" value="NagB/RpiA_transferase-like"/>
</dbReference>
<accession>A0A317PM51</accession>
<evidence type="ECO:0000313" key="9">
    <source>
        <dbReference type="EMBL" id="PWW01351.1"/>
    </source>
</evidence>
<evidence type="ECO:0000256" key="7">
    <source>
        <dbReference type="RuleBase" id="RU365095"/>
    </source>
</evidence>
<dbReference type="GO" id="GO:0005975">
    <property type="term" value="P:carbohydrate metabolic process"/>
    <property type="evidence" value="ECO:0007669"/>
    <property type="project" value="UniProtKB-UniRule"/>
</dbReference>
<keyword evidence="7" id="KW-0378">Hydrolase</keyword>
<dbReference type="GO" id="GO:0017057">
    <property type="term" value="F:6-phosphogluconolactonase activity"/>
    <property type="evidence" value="ECO:0007669"/>
    <property type="project" value="UniProtKB-UniRule"/>
</dbReference>
<gene>
    <name evidence="7" type="primary">pgl</name>
    <name evidence="9" type="ORF">DFR52_1029</name>
</gene>
<dbReference type="PANTHER" id="PTHR11054:SF0">
    <property type="entry name" value="6-PHOSPHOGLUCONOLACTONASE"/>
    <property type="match status" value="1"/>
</dbReference>
<dbReference type="UniPathway" id="UPA00115">
    <property type="reaction ID" value="UER00409"/>
</dbReference>
<dbReference type="InterPro" id="IPR005900">
    <property type="entry name" value="6-phosphogluconolactonase_DevB"/>
</dbReference>
<dbReference type="InterPro" id="IPR039104">
    <property type="entry name" value="6PGL"/>
</dbReference>
<comment type="pathway">
    <text evidence="3 7">Carbohydrate degradation; pentose phosphate pathway; D-ribulose 5-phosphate from D-glucose 6-phosphate (oxidative stage): step 2/3.</text>
</comment>
<keyword evidence="10" id="KW-1185">Reference proteome</keyword>
<protein>
    <recommendedName>
        <fullName evidence="6 7">6-phosphogluconolactonase</fullName>
        <shortName evidence="7">6PGL</shortName>
        <ecNumber evidence="5 7">3.1.1.31</ecNumber>
    </recommendedName>
</protein>
<evidence type="ECO:0000313" key="10">
    <source>
        <dbReference type="Proteomes" id="UP000246352"/>
    </source>
</evidence>
<name>A0A317PM51_9HYPH</name>
<dbReference type="Pfam" id="PF01182">
    <property type="entry name" value="Glucosamine_iso"/>
    <property type="match status" value="1"/>
</dbReference>
<comment type="similarity">
    <text evidence="4 7">Belongs to the glucosamine/galactosamine-6-phosphate isomerase family. 6-phosphogluconolactonase subfamily.</text>
</comment>
<dbReference type="OrthoDB" id="9810967at2"/>
<dbReference type="NCBIfam" id="TIGR01198">
    <property type="entry name" value="pgl"/>
    <property type="match status" value="1"/>
</dbReference>
<evidence type="ECO:0000256" key="5">
    <source>
        <dbReference type="ARBA" id="ARBA00013198"/>
    </source>
</evidence>
<comment type="function">
    <text evidence="2 7">Hydrolysis of 6-phosphogluconolactone to 6-phosphogluconate.</text>
</comment>
<evidence type="ECO:0000256" key="3">
    <source>
        <dbReference type="ARBA" id="ARBA00004961"/>
    </source>
</evidence>
<dbReference type="PANTHER" id="PTHR11054">
    <property type="entry name" value="6-PHOSPHOGLUCONOLACTONASE"/>
    <property type="match status" value="1"/>
</dbReference>
<dbReference type="EC" id="3.1.1.31" evidence="5 7"/>
<dbReference type="InterPro" id="IPR006148">
    <property type="entry name" value="Glc/Gal-6P_isomerase"/>
</dbReference>